<evidence type="ECO:0000313" key="1">
    <source>
        <dbReference type="EMBL" id="MFC4654994.1"/>
    </source>
</evidence>
<keyword evidence="2" id="KW-1185">Reference proteome</keyword>
<proteinExistence type="predicted"/>
<comment type="caution">
    <text evidence="1">The sequence shown here is derived from an EMBL/GenBank/DDBJ whole genome shotgun (WGS) entry which is preliminary data.</text>
</comment>
<protein>
    <submittedName>
        <fullName evidence="1">Uncharacterized protein</fullName>
    </submittedName>
</protein>
<organism evidence="1 2">
    <name type="scientific">Rheinheimera marina</name>
    <dbReference type="NCBI Taxonomy" id="1774958"/>
    <lineage>
        <taxon>Bacteria</taxon>
        <taxon>Pseudomonadati</taxon>
        <taxon>Pseudomonadota</taxon>
        <taxon>Gammaproteobacteria</taxon>
        <taxon>Chromatiales</taxon>
        <taxon>Chromatiaceae</taxon>
        <taxon>Rheinheimera</taxon>
    </lineage>
</organism>
<accession>A0ABV9JL73</accession>
<gene>
    <name evidence="1" type="ORF">ACFO3I_08210</name>
</gene>
<sequence length="52" mass="5941">MSRSSKAAKPYRVKKTGIKDENIDRQILVLHRAMAEKLLRQPQLLPQVLTGL</sequence>
<dbReference type="Proteomes" id="UP001595962">
    <property type="component" value="Unassembled WGS sequence"/>
</dbReference>
<dbReference type="RefSeq" id="WP_377333223.1">
    <property type="nucleotide sequence ID" value="NZ_JBHSGB010000006.1"/>
</dbReference>
<evidence type="ECO:0000313" key="2">
    <source>
        <dbReference type="Proteomes" id="UP001595962"/>
    </source>
</evidence>
<name>A0ABV9JL73_9GAMM</name>
<dbReference type="EMBL" id="JBHSGB010000006">
    <property type="protein sequence ID" value="MFC4654994.1"/>
    <property type="molecule type" value="Genomic_DNA"/>
</dbReference>
<reference evidence="2" key="1">
    <citation type="journal article" date="2019" name="Int. J. Syst. Evol. Microbiol.">
        <title>The Global Catalogue of Microorganisms (GCM) 10K type strain sequencing project: providing services to taxonomists for standard genome sequencing and annotation.</title>
        <authorList>
            <consortium name="The Broad Institute Genomics Platform"/>
            <consortium name="The Broad Institute Genome Sequencing Center for Infectious Disease"/>
            <person name="Wu L."/>
            <person name="Ma J."/>
        </authorList>
    </citation>
    <scope>NUCLEOTIDE SEQUENCE [LARGE SCALE GENOMIC DNA]</scope>
    <source>
        <strain evidence="2">DT28</strain>
    </source>
</reference>